<dbReference type="OrthoDB" id="2316594at2759"/>
<dbReference type="AlphaFoldDB" id="A0A9P6C7V0"/>
<proteinExistence type="predicted"/>
<accession>A0A9P6C7V0</accession>
<dbReference type="EMBL" id="MU151082">
    <property type="protein sequence ID" value="KAF9451629.1"/>
    <property type="molecule type" value="Genomic_DNA"/>
</dbReference>
<sequence length="494" mass="54093">MPTSSDSGVSSASAPMTEWDFLDEQAMSVETRFDCSLGPTPHESQNAPLTMYAALEGLKRDAPNSQYGLFGQVITSCSRGTYEAPSDKRLYMNCSAPFSALLCGVQGAGKSHTLSTMLENLLIPRFKPIGSLSSPMSALVLHFGEGGSSSLPSEVAWLASAPRDLALELPKVRVFVSASSVNTMRSAYAGALGDKVEVYPLYFTESELDAQAILSMMSVSSSSSAPLYMHLVLSKLRELGEHFTLHAFQKELEDLKEERLNPVQRAGLEQRLALLNSFMDPIPANKQRKKRRRFAPGQLTIIDLSDPFIDADSACGVFNIVSRLFTRAEMDVGKVLVIDEAHKYLSNAVGSSELTQRILSIIRQQRHLGMRVIISTQEPTILPPVIIDLCTVIILHRFQSPAWWDHIVKHVSADFSLGDAFDQVVRLQTGQSVVFAPSGIGKFKGQRSNGDETSATADNNSGLRLFGRRYLICQTRKRLTKDGGASILATRSSK</sequence>
<organism evidence="2 3">
    <name type="scientific">Macrolepiota fuliginosa MF-IS2</name>
    <dbReference type="NCBI Taxonomy" id="1400762"/>
    <lineage>
        <taxon>Eukaryota</taxon>
        <taxon>Fungi</taxon>
        <taxon>Dikarya</taxon>
        <taxon>Basidiomycota</taxon>
        <taxon>Agaricomycotina</taxon>
        <taxon>Agaricomycetes</taxon>
        <taxon>Agaricomycetidae</taxon>
        <taxon>Agaricales</taxon>
        <taxon>Agaricineae</taxon>
        <taxon>Agaricaceae</taxon>
        <taxon>Macrolepiota</taxon>
    </lineage>
</organism>
<dbReference type="Proteomes" id="UP000807342">
    <property type="component" value="Unassembled WGS sequence"/>
</dbReference>
<evidence type="ECO:0000313" key="2">
    <source>
        <dbReference type="EMBL" id="KAF9451629.1"/>
    </source>
</evidence>
<dbReference type="SMART" id="SM00382">
    <property type="entry name" value="AAA"/>
    <property type="match status" value="1"/>
</dbReference>
<feature type="domain" description="AAA+ ATPase" evidence="1">
    <location>
        <begin position="96"/>
        <end position="399"/>
    </location>
</feature>
<evidence type="ECO:0000313" key="3">
    <source>
        <dbReference type="Proteomes" id="UP000807342"/>
    </source>
</evidence>
<reference evidence="2" key="1">
    <citation type="submission" date="2020-11" db="EMBL/GenBank/DDBJ databases">
        <authorList>
            <consortium name="DOE Joint Genome Institute"/>
            <person name="Ahrendt S."/>
            <person name="Riley R."/>
            <person name="Andreopoulos W."/>
            <person name="Labutti K."/>
            <person name="Pangilinan J."/>
            <person name="Ruiz-Duenas F.J."/>
            <person name="Barrasa J.M."/>
            <person name="Sanchez-Garcia M."/>
            <person name="Camarero S."/>
            <person name="Miyauchi S."/>
            <person name="Serrano A."/>
            <person name="Linde D."/>
            <person name="Babiker R."/>
            <person name="Drula E."/>
            <person name="Ayuso-Fernandez I."/>
            <person name="Pacheco R."/>
            <person name="Padilla G."/>
            <person name="Ferreira P."/>
            <person name="Barriuso J."/>
            <person name="Kellner H."/>
            <person name="Castanera R."/>
            <person name="Alfaro M."/>
            <person name="Ramirez L."/>
            <person name="Pisabarro A.G."/>
            <person name="Kuo A."/>
            <person name="Tritt A."/>
            <person name="Lipzen A."/>
            <person name="He G."/>
            <person name="Yan M."/>
            <person name="Ng V."/>
            <person name="Cullen D."/>
            <person name="Martin F."/>
            <person name="Rosso M.-N."/>
            <person name="Henrissat B."/>
            <person name="Hibbett D."/>
            <person name="Martinez A.T."/>
            <person name="Grigoriev I.V."/>
        </authorList>
    </citation>
    <scope>NUCLEOTIDE SEQUENCE</scope>
    <source>
        <strain evidence="2">MF-IS2</strain>
    </source>
</reference>
<comment type="caution">
    <text evidence="2">The sequence shown here is derived from an EMBL/GenBank/DDBJ whole genome shotgun (WGS) entry which is preliminary data.</text>
</comment>
<dbReference type="InterPro" id="IPR003593">
    <property type="entry name" value="AAA+_ATPase"/>
</dbReference>
<dbReference type="PANTHER" id="PTHR42957">
    <property type="entry name" value="HELICASE MJ1565-RELATED"/>
    <property type="match status" value="1"/>
</dbReference>
<dbReference type="PANTHER" id="PTHR42957:SF1">
    <property type="entry name" value="HELICASE MJ1565-RELATED"/>
    <property type="match status" value="1"/>
</dbReference>
<dbReference type="SUPFAM" id="SSF52540">
    <property type="entry name" value="P-loop containing nucleoside triphosphate hydrolases"/>
    <property type="match status" value="1"/>
</dbReference>
<dbReference type="InterPro" id="IPR008571">
    <property type="entry name" value="HerA-like"/>
</dbReference>
<protein>
    <recommendedName>
        <fullName evidence="1">AAA+ ATPase domain-containing protein</fullName>
    </recommendedName>
</protein>
<dbReference type="InterPro" id="IPR027417">
    <property type="entry name" value="P-loop_NTPase"/>
</dbReference>
<keyword evidence="3" id="KW-1185">Reference proteome</keyword>
<dbReference type="Pfam" id="PF05707">
    <property type="entry name" value="Zot"/>
    <property type="match status" value="1"/>
</dbReference>
<evidence type="ECO:0000259" key="1">
    <source>
        <dbReference type="SMART" id="SM00382"/>
    </source>
</evidence>
<name>A0A9P6C7V0_9AGAR</name>
<gene>
    <name evidence="2" type="ORF">P691DRAFT_807247</name>
</gene>
<dbReference type="InterPro" id="IPR008900">
    <property type="entry name" value="Zot_N"/>
</dbReference>
<dbReference type="Gene3D" id="3.40.50.300">
    <property type="entry name" value="P-loop containing nucleotide triphosphate hydrolases"/>
    <property type="match status" value="1"/>
</dbReference>